<dbReference type="CDD" id="cd17246">
    <property type="entry name" value="RMtype1_S_SonII-TRD2-CR2_like"/>
    <property type="match status" value="1"/>
</dbReference>
<dbReference type="CDD" id="cd17291">
    <property type="entry name" value="RMtype1_S_MgeORF438P-TRD-CR_like"/>
    <property type="match status" value="1"/>
</dbReference>
<dbReference type="Gene3D" id="3.90.220.20">
    <property type="entry name" value="DNA methylase specificity domains"/>
    <property type="match status" value="2"/>
</dbReference>
<name>A0A5C4SCR8_9FLAO</name>
<keyword evidence="5" id="KW-0378">Hydrolase</keyword>
<feature type="domain" description="Type I restriction modification DNA specificity" evidence="4">
    <location>
        <begin position="223"/>
        <end position="377"/>
    </location>
</feature>
<accession>A0A5C4SCR8</accession>
<evidence type="ECO:0000313" key="6">
    <source>
        <dbReference type="Proteomes" id="UP000308713"/>
    </source>
</evidence>
<keyword evidence="2" id="KW-0680">Restriction system</keyword>
<organism evidence="5 6">
    <name type="scientific">Allotamlana fucoidanivorans</name>
    <dbReference type="NCBI Taxonomy" id="2583814"/>
    <lineage>
        <taxon>Bacteria</taxon>
        <taxon>Pseudomonadati</taxon>
        <taxon>Bacteroidota</taxon>
        <taxon>Flavobacteriia</taxon>
        <taxon>Flavobacteriales</taxon>
        <taxon>Flavobacteriaceae</taxon>
        <taxon>Allotamlana</taxon>
    </lineage>
</organism>
<gene>
    <name evidence="5" type="ORF">FGF67_16100</name>
</gene>
<dbReference type="PANTHER" id="PTHR30408">
    <property type="entry name" value="TYPE-1 RESTRICTION ENZYME ECOKI SPECIFICITY PROTEIN"/>
    <property type="match status" value="1"/>
</dbReference>
<dbReference type="GO" id="GO:0003677">
    <property type="term" value="F:DNA binding"/>
    <property type="evidence" value="ECO:0007669"/>
    <property type="project" value="UniProtKB-KW"/>
</dbReference>
<evidence type="ECO:0000313" key="5">
    <source>
        <dbReference type="EMBL" id="TNJ41354.1"/>
    </source>
</evidence>
<keyword evidence="3" id="KW-0238">DNA-binding</keyword>
<protein>
    <submittedName>
        <fullName evidence="5">Restriction endonuclease subunit S</fullName>
    </submittedName>
</protein>
<comment type="caution">
    <text evidence="5">The sequence shown here is derived from an EMBL/GenBank/DDBJ whole genome shotgun (WGS) entry which is preliminary data.</text>
</comment>
<dbReference type="Gene3D" id="1.10.287.1120">
    <property type="entry name" value="Bipartite methylase S protein"/>
    <property type="match status" value="1"/>
</dbReference>
<dbReference type="RefSeq" id="WP_139698791.1">
    <property type="nucleotide sequence ID" value="NZ_CP074074.1"/>
</dbReference>
<evidence type="ECO:0000256" key="3">
    <source>
        <dbReference type="ARBA" id="ARBA00023125"/>
    </source>
</evidence>
<reference evidence="5 6" key="1">
    <citation type="submission" date="2019-05" db="EMBL/GenBank/DDBJ databases">
        <title>Tamlana fucoidanivorans sp. nov., isolated from the surface of algae collected from Fujian province in China.</title>
        <authorList>
            <person name="Li J."/>
        </authorList>
    </citation>
    <scope>NUCLEOTIDE SEQUENCE [LARGE SCALE GENOMIC DNA]</scope>
    <source>
        <strain evidence="5 6">CW2-9</strain>
    </source>
</reference>
<dbReference type="InterPro" id="IPR052021">
    <property type="entry name" value="Type-I_RS_S_subunit"/>
</dbReference>
<comment type="similarity">
    <text evidence="1">Belongs to the type-I restriction system S methylase family.</text>
</comment>
<dbReference type="EMBL" id="VDCS01000021">
    <property type="protein sequence ID" value="TNJ41354.1"/>
    <property type="molecule type" value="Genomic_DNA"/>
</dbReference>
<dbReference type="OrthoDB" id="667970at2"/>
<evidence type="ECO:0000259" key="4">
    <source>
        <dbReference type="Pfam" id="PF01420"/>
    </source>
</evidence>
<keyword evidence="5" id="KW-0540">Nuclease</keyword>
<proteinExistence type="inferred from homology"/>
<dbReference type="Pfam" id="PF01420">
    <property type="entry name" value="Methylase_S"/>
    <property type="match status" value="2"/>
</dbReference>
<feature type="domain" description="Type I restriction modification DNA specificity" evidence="4">
    <location>
        <begin position="17"/>
        <end position="196"/>
    </location>
</feature>
<dbReference type="InterPro" id="IPR000055">
    <property type="entry name" value="Restrct_endonuc_typeI_TRD"/>
</dbReference>
<sequence length="393" mass="44259">MEAQNTPQLRFPEFEGEWEVKKINDITSKVGSGKTPKGGVEVYQDNGIPFIRSQNVIGNSLILDKTHISQEIHNSMKGSKVLPNDILLNITGGSIGRSCVVPSDFSEGNVNQHVCIIRLKSNNSYLIQLLLSSHNGSKQIFQGMAGGGREGINFQAIRNFKFIIPKTLPEQQKIANFLSSVDKKIDLLTQKKQALDQYKKGVMQKIFSQQIRFKDDNGNPFPNWETKKLGEVCQIKKGEQLNKELLSDNEEYPAINGGINPSGYTSKYNCNENTITISEGGNSCGYINYITQKFWLGGHCYSLKELSGYIYDLFLFQYLKVNELKVMSLRVGSGLPNIQKKDIYSFKIDIPCLEEQQKIANFLSAIDKKIESVNTQLQNTQTFKKGLLQQMFV</sequence>
<dbReference type="AlphaFoldDB" id="A0A5C4SCR8"/>
<dbReference type="SUPFAM" id="SSF116734">
    <property type="entry name" value="DNA methylase specificity domain"/>
    <property type="match status" value="2"/>
</dbReference>
<dbReference type="GO" id="GO:0004519">
    <property type="term" value="F:endonuclease activity"/>
    <property type="evidence" value="ECO:0007669"/>
    <property type="project" value="UniProtKB-KW"/>
</dbReference>
<evidence type="ECO:0000256" key="1">
    <source>
        <dbReference type="ARBA" id="ARBA00010923"/>
    </source>
</evidence>
<keyword evidence="5" id="KW-0255">Endonuclease</keyword>
<dbReference type="PANTHER" id="PTHR30408:SF12">
    <property type="entry name" value="TYPE I RESTRICTION ENZYME MJAVIII SPECIFICITY SUBUNIT"/>
    <property type="match status" value="1"/>
</dbReference>
<dbReference type="InterPro" id="IPR044946">
    <property type="entry name" value="Restrct_endonuc_typeI_TRD_sf"/>
</dbReference>
<dbReference type="Proteomes" id="UP000308713">
    <property type="component" value="Unassembled WGS sequence"/>
</dbReference>
<dbReference type="GO" id="GO:0009307">
    <property type="term" value="P:DNA restriction-modification system"/>
    <property type="evidence" value="ECO:0007669"/>
    <property type="project" value="UniProtKB-KW"/>
</dbReference>
<evidence type="ECO:0000256" key="2">
    <source>
        <dbReference type="ARBA" id="ARBA00022747"/>
    </source>
</evidence>
<keyword evidence="6" id="KW-1185">Reference proteome</keyword>